<protein>
    <submittedName>
        <fullName evidence="2">YD repeat-containing protein</fullName>
    </submittedName>
</protein>
<organism evidence="2 3">
    <name type="scientific">Pseudoalteromonas undina</name>
    <dbReference type="NCBI Taxonomy" id="43660"/>
    <lineage>
        <taxon>Bacteria</taxon>
        <taxon>Pseudomonadati</taxon>
        <taxon>Pseudomonadota</taxon>
        <taxon>Gammaproteobacteria</taxon>
        <taxon>Alteromonadales</taxon>
        <taxon>Pseudoalteromonadaceae</taxon>
        <taxon>Pseudoalteromonas</taxon>
    </lineage>
</organism>
<dbReference type="EMBL" id="AHCF02000017">
    <property type="protein sequence ID" value="ERG60917.1"/>
    <property type="molecule type" value="Genomic_DNA"/>
</dbReference>
<reference evidence="2" key="2">
    <citation type="submission" date="2013-04" db="EMBL/GenBank/DDBJ databases">
        <title>Genome sequence of Pseudoalteromonas undina.</title>
        <authorList>
            <person name="Xie B.-B."/>
            <person name="Rong J.-C."/>
            <person name="Qin Q.-L."/>
            <person name="Shu Y.-L."/>
            <person name="Zhang Y.-Z."/>
        </authorList>
    </citation>
    <scope>NUCLEOTIDE SEQUENCE</scope>
    <source>
        <strain evidence="2">NCIMB 2128</strain>
    </source>
</reference>
<accession>A0ABN0NHA2</accession>
<evidence type="ECO:0000313" key="2">
    <source>
        <dbReference type="EMBL" id="ERG60917.1"/>
    </source>
</evidence>
<keyword evidence="3" id="KW-1185">Reference proteome</keyword>
<feature type="compositionally biased region" description="Basic and acidic residues" evidence="1">
    <location>
        <begin position="41"/>
        <end position="56"/>
    </location>
</feature>
<dbReference type="Proteomes" id="UP000016534">
    <property type="component" value="Unassembled WGS sequence"/>
</dbReference>
<comment type="caution">
    <text evidence="2">The sequence shown here is derived from an EMBL/GenBank/DDBJ whole genome shotgun (WGS) entry which is preliminary data.</text>
</comment>
<reference evidence="2" key="1">
    <citation type="journal article" date="2012" name="J. Bacteriol.">
        <title>Genome sequences of type strains of seven species of the marine bacterium Pseudoalteromonas.</title>
        <authorList>
            <person name="Xie B.B."/>
            <person name="Shu Y.L."/>
            <person name="Qin Q.L."/>
            <person name="Rong J.C."/>
            <person name="Zhang X.Y."/>
            <person name="Chen X.L."/>
            <person name="Shi M."/>
            <person name="He H.L."/>
            <person name="Zhou B.C."/>
            <person name="Zhang Y.Z."/>
        </authorList>
    </citation>
    <scope>NUCLEOTIDE SEQUENCE [LARGE SCALE GENOMIC DNA]</scope>
    <source>
        <strain evidence="2">NCIMB 2128</strain>
    </source>
</reference>
<proteinExistence type="predicted"/>
<feature type="region of interest" description="Disordered" evidence="1">
    <location>
        <begin position="27"/>
        <end position="56"/>
    </location>
</feature>
<evidence type="ECO:0000313" key="3">
    <source>
        <dbReference type="Proteomes" id="UP000016534"/>
    </source>
</evidence>
<name>A0ABN0NHA2_9GAMM</name>
<gene>
    <name evidence="2" type="ORF">PUND_07394</name>
</gene>
<sequence>MLSGSIISEVKICPLLLNSVGEEQGAGDTDGHILHSSNDGTSKDSKSRDATENEKSKIVVRAKAEKARINDLVQELRSETGEKYETAKSNYGFVDNSEFKTTADLLIKDAGKIDAKLSEIIKNPSSIKVIDTNDVGFEGTYNIITVEISMTTTYLNGSSVSGLIHEISHSFGGEHPNGGYHFNKKEISIRANNARYRPFYTDTQALDSQRLDRADLYKNVYTLDFVLQNKRL</sequence>
<evidence type="ECO:0000256" key="1">
    <source>
        <dbReference type="SAM" id="MobiDB-lite"/>
    </source>
</evidence>